<feature type="region of interest" description="Disordered" evidence="2">
    <location>
        <begin position="267"/>
        <end position="338"/>
    </location>
</feature>
<dbReference type="InterPro" id="IPR036864">
    <property type="entry name" value="Zn2-C6_fun-type_DNA-bd_sf"/>
</dbReference>
<evidence type="ECO:0000259" key="3">
    <source>
        <dbReference type="PROSITE" id="PS50048"/>
    </source>
</evidence>
<feature type="compositionally biased region" description="Low complexity" evidence="2">
    <location>
        <begin position="80"/>
        <end position="96"/>
    </location>
</feature>
<organism evidence="4 5">
    <name type="scientific">Sphaceloma murrayae</name>
    <dbReference type="NCBI Taxonomy" id="2082308"/>
    <lineage>
        <taxon>Eukaryota</taxon>
        <taxon>Fungi</taxon>
        <taxon>Dikarya</taxon>
        <taxon>Ascomycota</taxon>
        <taxon>Pezizomycotina</taxon>
        <taxon>Dothideomycetes</taxon>
        <taxon>Dothideomycetidae</taxon>
        <taxon>Myriangiales</taxon>
        <taxon>Elsinoaceae</taxon>
        <taxon>Sphaceloma</taxon>
    </lineage>
</organism>
<dbReference type="EMBL" id="NKHZ01000088">
    <property type="protein sequence ID" value="PNS14068.1"/>
    <property type="molecule type" value="Genomic_DNA"/>
</dbReference>
<dbReference type="PROSITE" id="PS00463">
    <property type="entry name" value="ZN2_CY6_FUNGAL_1"/>
    <property type="match status" value="1"/>
</dbReference>
<dbReference type="Pfam" id="PF00172">
    <property type="entry name" value="Zn_clus"/>
    <property type="match status" value="1"/>
</dbReference>
<accession>A0A2K1QFV6</accession>
<feature type="domain" description="Zn(2)-C6 fungal-type" evidence="3">
    <location>
        <begin position="30"/>
        <end position="64"/>
    </location>
</feature>
<comment type="caution">
    <text evidence="4">The sequence shown here is derived from an EMBL/GenBank/DDBJ whole genome shotgun (WGS) entry which is preliminary data.</text>
</comment>
<gene>
    <name evidence="4" type="ORF">CAC42_6581</name>
</gene>
<dbReference type="PANTHER" id="PTHR47783">
    <property type="entry name" value="ZN(II)2CYS6 TRANSCRIPTION FACTOR (EUROFUNG)-RELATED"/>
    <property type="match status" value="1"/>
</dbReference>
<dbReference type="InParanoid" id="A0A2K1QFV6"/>
<dbReference type="SMART" id="SM00066">
    <property type="entry name" value="GAL4"/>
    <property type="match status" value="1"/>
</dbReference>
<proteinExistence type="predicted"/>
<evidence type="ECO:0000256" key="1">
    <source>
        <dbReference type="ARBA" id="ARBA00023242"/>
    </source>
</evidence>
<keyword evidence="1" id="KW-0539">Nucleus</keyword>
<dbReference type="AlphaFoldDB" id="A0A2K1QFV6"/>
<dbReference type="OrthoDB" id="4150019at2759"/>
<evidence type="ECO:0000313" key="4">
    <source>
        <dbReference type="EMBL" id="PNS14068.1"/>
    </source>
</evidence>
<dbReference type="STRING" id="2082308.A0A2K1QFV6"/>
<dbReference type="GO" id="GO:0000981">
    <property type="term" value="F:DNA-binding transcription factor activity, RNA polymerase II-specific"/>
    <property type="evidence" value="ECO:0007669"/>
    <property type="project" value="InterPro"/>
</dbReference>
<name>A0A2K1QFV6_9PEZI</name>
<evidence type="ECO:0000256" key="2">
    <source>
        <dbReference type="SAM" id="MobiDB-lite"/>
    </source>
</evidence>
<sequence length="338" mass="36792">MASLTPEGNSPTATSFGRKNKLGYTRISVACAHCRRRKIRCIRAEDDTEGRCANCIKLKKECIFTSVDTTGNDDTKGHSKVSLSSQTSSTMSHSPTGISPVHPDTLDYPQGTAGMYAEIPGVIPISGRASGIMMPSNVIPPEHLGIQRAGHPDWHAQPMDVVAPTYANTHSTMQWHQAPEHARPFPPLAYPRGNSSMPYTYMDQSRAESTRQTAWSAAEHTHTAAYRSPMTPISAYPQHHQQGLYAGAYDQHAPVMVTQAMAQSQYYTQRHGPPQPAGDGHYPWPNYHPDSAPPTSPRHDSMAANWSRGGSYSGHSYPASYDPPSARYAKGSTDSSSG</sequence>
<evidence type="ECO:0000313" key="5">
    <source>
        <dbReference type="Proteomes" id="UP000243797"/>
    </source>
</evidence>
<protein>
    <recommendedName>
        <fullName evidence="3">Zn(2)-C6 fungal-type domain-containing protein</fullName>
    </recommendedName>
</protein>
<dbReference type="InterPro" id="IPR001138">
    <property type="entry name" value="Zn2Cys6_DnaBD"/>
</dbReference>
<keyword evidence="5" id="KW-1185">Reference proteome</keyword>
<dbReference type="SUPFAM" id="SSF57701">
    <property type="entry name" value="Zn2/Cys6 DNA-binding domain"/>
    <property type="match status" value="1"/>
</dbReference>
<dbReference type="PANTHER" id="PTHR47783:SF1">
    <property type="entry name" value="ZN(II)2CYS6 TRANSCRIPTION FACTOR (EUROFUNG)"/>
    <property type="match status" value="1"/>
</dbReference>
<dbReference type="PROSITE" id="PS50048">
    <property type="entry name" value="ZN2_CY6_FUNGAL_2"/>
    <property type="match status" value="1"/>
</dbReference>
<reference evidence="4 5" key="1">
    <citation type="submission" date="2017-06" db="EMBL/GenBank/DDBJ databases">
        <title>Draft genome sequence of a variant of Elsinoe murrayae.</title>
        <authorList>
            <person name="Cheng Q."/>
        </authorList>
    </citation>
    <scope>NUCLEOTIDE SEQUENCE [LARGE SCALE GENOMIC DNA]</scope>
    <source>
        <strain evidence="4 5">CQ-2017a</strain>
    </source>
</reference>
<feature type="region of interest" description="Disordered" evidence="2">
    <location>
        <begin position="69"/>
        <end position="106"/>
    </location>
</feature>
<dbReference type="GO" id="GO:0008270">
    <property type="term" value="F:zinc ion binding"/>
    <property type="evidence" value="ECO:0007669"/>
    <property type="project" value="InterPro"/>
</dbReference>
<dbReference type="Gene3D" id="4.10.240.10">
    <property type="entry name" value="Zn(2)-C6 fungal-type DNA-binding domain"/>
    <property type="match status" value="1"/>
</dbReference>
<dbReference type="Proteomes" id="UP000243797">
    <property type="component" value="Unassembled WGS sequence"/>
</dbReference>